<dbReference type="Proteomes" id="UP000012960">
    <property type="component" value="Unplaced"/>
</dbReference>
<organism evidence="1 2">
    <name type="scientific">Musa acuminata subsp. malaccensis</name>
    <name type="common">Wild banana</name>
    <name type="synonym">Musa malaccensis</name>
    <dbReference type="NCBI Taxonomy" id="214687"/>
    <lineage>
        <taxon>Eukaryota</taxon>
        <taxon>Viridiplantae</taxon>
        <taxon>Streptophyta</taxon>
        <taxon>Embryophyta</taxon>
        <taxon>Tracheophyta</taxon>
        <taxon>Spermatophyta</taxon>
        <taxon>Magnoliopsida</taxon>
        <taxon>Liliopsida</taxon>
        <taxon>Zingiberales</taxon>
        <taxon>Musaceae</taxon>
        <taxon>Musa</taxon>
    </lineage>
</organism>
<dbReference type="AlphaFoldDB" id="A0A804HSW7"/>
<evidence type="ECO:0000313" key="2">
    <source>
        <dbReference type="Proteomes" id="UP000012960"/>
    </source>
</evidence>
<name>A0A804HSW7_MUSAM</name>
<keyword evidence="2" id="KW-1185">Reference proteome</keyword>
<accession>A0A804HSW7</accession>
<reference evidence="1" key="1">
    <citation type="submission" date="2021-05" db="UniProtKB">
        <authorList>
            <consortium name="EnsemblPlants"/>
        </authorList>
    </citation>
    <scope>IDENTIFICATION</scope>
    <source>
        <strain evidence="1">subsp. malaccensis</strain>
    </source>
</reference>
<dbReference type="InParanoid" id="A0A804HSW7"/>
<protein>
    <submittedName>
        <fullName evidence="1">Uncharacterized protein</fullName>
    </submittedName>
</protein>
<dbReference type="Gramene" id="Ma01_t11450.1">
    <property type="protein sequence ID" value="Ma01_p11450.1"/>
    <property type="gene ID" value="Ma01_g11450"/>
</dbReference>
<proteinExistence type="predicted"/>
<evidence type="ECO:0000313" key="1">
    <source>
        <dbReference type="EnsemblPlants" id="Ma01_p11450.1"/>
    </source>
</evidence>
<dbReference type="EnsemblPlants" id="Ma01_t11450.1">
    <property type="protein sequence ID" value="Ma01_p11450.1"/>
    <property type="gene ID" value="Ma01_g11450"/>
</dbReference>
<sequence length="60" mass="7293">MRACLHPLHARQHLHAWDVELRESDRRAQGKKRGKAKSFFTRESRRLRRGNLVTRWWQTA</sequence>